<dbReference type="EMBL" id="JBHLUE010000006">
    <property type="protein sequence ID" value="MFC0564538.1"/>
    <property type="molecule type" value="Genomic_DNA"/>
</dbReference>
<name>A0ABV6NUS0_9ACTN</name>
<proteinExistence type="predicted"/>
<accession>A0ABV6NUS0</accession>
<organism evidence="1 2">
    <name type="scientific">Plantactinospora siamensis</name>
    <dbReference type="NCBI Taxonomy" id="555372"/>
    <lineage>
        <taxon>Bacteria</taxon>
        <taxon>Bacillati</taxon>
        <taxon>Actinomycetota</taxon>
        <taxon>Actinomycetes</taxon>
        <taxon>Micromonosporales</taxon>
        <taxon>Micromonosporaceae</taxon>
        <taxon>Plantactinospora</taxon>
    </lineage>
</organism>
<dbReference type="Proteomes" id="UP001589894">
    <property type="component" value="Unassembled WGS sequence"/>
</dbReference>
<protein>
    <submittedName>
        <fullName evidence="1">Uncharacterized protein</fullName>
    </submittedName>
</protein>
<evidence type="ECO:0000313" key="2">
    <source>
        <dbReference type="Proteomes" id="UP001589894"/>
    </source>
</evidence>
<dbReference type="RefSeq" id="WP_377337606.1">
    <property type="nucleotide sequence ID" value="NZ_JBHLUE010000006.1"/>
</dbReference>
<reference evidence="1 2" key="1">
    <citation type="submission" date="2024-09" db="EMBL/GenBank/DDBJ databases">
        <authorList>
            <person name="Sun Q."/>
            <person name="Mori K."/>
        </authorList>
    </citation>
    <scope>NUCLEOTIDE SEQUENCE [LARGE SCALE GENOMIC DNA]</scope>
    <source>
        <strain evidence="1 2">TBRC 2205</strain>
    </source>
</reference>
<keyword evidence="2" id="KW-1185">Reference proteome</keyword>
<comment type="caution">
    <text evidence="1">The sequence shown here is derived from an EMBL/GenBank/DDBJ whole genome shotgun (WGS) entry which is preliminary data.</text>
</comment>
<gene>
    <name evidence="1" type="ORF">ACFFHU_10380</name>
</gene>
<sequence length="163" mass="17575">MRFAFNPGGQITFGASIRNPGPSPVTVTGIAVDDGPPDRHMFKVARLMSNPVVDESTAVFQPATAALFGPTRVGAGMELPVFLTITIPDVAQASGGGLYFDDLAVDYDVLGLPRHQRVPMGFRLFVHSARLVARRYHHANHTTMIVGDLLPVRLPNSRTSGVR</sequence>
<evidence type="ECO:0000313" key="1">
    <source>
        <dbReference type="EMBL" id="MFC0564538.1"/>
    </source>
</evidence>